<dbReference type="Pfam" id="PF12730">
    <property type="entry name" value="ABC2_membrane_4"/>
    <property type="match status" value="1"/>
</dbReference>
<accession>A0A517TZ65</accession>
<feature type="transmembrane region" description="Helical" evidence="1">
    <location>
        <begin position="12"/>
        <end position="29"/>
    </location>
</feature>
<reference evidence="2 3" key="1">
    <citation type="submission" date="2019-02" db="EMBL/GenBank/DDBJ databases">
        <title>Deep-cultivation of Planctomycetes and their phenomic and genomic characterization uncovers novel biology.</title>
        <authorList>
            <person name="Wiegand S."/>
            <person name="Jogler M."/>
            <person name="Boedeker C."/>
            <person name="Pinto D."/>
            <person name="Vollmers J."/>
            <person name="Rivas-Marin E."/>
            <person name="Kohn T."/>
            <person name="Peeters S.H."/>
            <person name="Heuer A."/>
            <person name="Rast P."/>
            <person name="Oberbeckmann S."/>
            <person name="Bunk B."/>
            <person name="Jeske O."/>
            <person name="Meyerdierks A."/>
            <person name="Storesund J.E."/>
            <person name="Kallscheuer N."/>
            <person name="Luecker S."/>
            <person name="Lage O.M."/>
            <person name="Pohl T."/>
            <person name="Merkel B.J."/>
            <person name="Hornburger P."/>
            <person name="Mueller R.-W."/>
            <person name="Bruemmer F."/>
            <person name="Labrenz M."/>
            <person name="Spormann A.M."/>
            <person name="Op den Camp H."/>
            <person name="Overmann J."/>
            <person name="Amann R."/>
            <person name="Jetten M.S.M."/>
            <person name="Mascher T."/>
            <person name="Medema M.H."/>
            <person name="Devos D.P."/>
            <person name="Kaster A.-K."/>
            <person name="Ovreas L."/>
            <person name="Rohde M."/>
            <person name="Galperin M.Y."/>
            <person name="Jogler C."/>
        </authorList>
    </citation>
    <scope>NUCLEOTIDE SEQUENCE [LARGE SCALE GENOMIC DNA]</scope>
    <source>
        <strain evidence="2 3">I41</strain>
    </source>
</reference>
<feature type="transmembrane region" description="Helical" evidence="1">
    <location>
        <begin position="71"/>
        <end position="91"/>
    </location>
</feature>
<keyword evidence="3" id="KW-1185">Reference proteome</keyword>
<dbReference type="Proteomes" id="UP000317909">
    <property type="component" value="Chromosome"/>
</dbReference>
<dbReference type="EMBL" id="CP036339">
    <property type="protein sequence ID" value="QDT73669.1"/>
    <property type="molecule type" value="Genomic_DNA"/>
</dbReference>
<keyword evidence="1" id="KW-1133">Transmembrane helix</keyword>
<evidence type="ECO:0000313" key="3">
    <source>
        <dbReference type="Proteomes" id="UP000317909"/>
    </source>
</evidence>
<protein>
    <submittedName>
        <fullName evidence="2">ABC-2 family transporter protein</fullName>
    </submittedName>
</protein>
<feature type="transmembrane region" description="Helical" evidence="1">
    <location>
        <begin position="118"/>
        <end position="151"/>
    </location>
</feature>
<dbReference type="AlphaFoldDB" id="A0A517TZ65"/>
<dbReference type="RefSeq" id="WP_145433229.1">
    <property type="nucleotide sequence ID" value="NZ_CP036339.1"/>
</dbReference>
<dbReference type="OrthoDB" id="265625at2"/>
<proteinExistence type="predicted"/>
<feature type="transmembrane region" description="Helical" evidence="1">
    <location>
        <begin position="41"/>
        <end position="59"/>
    </location>
</feature>
<organism evidence="2 3">
    <name type="scientific">Lacipirellula limnantheis</name>
    <dbReference type="NCBI Taxonomy" id="2528024"/>
    <lineage>
        <taxon>Bacteria</taxon>
        <taxon>Pseudomonadati</taxon>
        <taxon>Planctomycetota</taxon>
        <taxon>Planctomycetia</taxon>
        <taxon>Pirellulales</taxon>
        <taxon>Lacipirellulaceae</taxon>
        <taxon>Lacipirellula</taxon>
    </lineage>
</organism>
<evidence type="ECO:0000313" key="2">
    <source>
        <dbReference type="EMBL" id="QDT73669.1"/>
    </source>
</evidence>
<name>A0A517TZ65_9BACT</name>
<evidence type="ECO:0000256" key="1">
    <source>
        <dbReference type="SAM" id="Phobius"/>
    </source>
</evidence>
<keyword evidence="1" id="KW-0472">Membrane</keyword>
<keyword evidence="1" id="KW-0812">Transmembrane</keyword>
<sequence length="295" mass="32222">MNDAISSAVSSPRSFGATAFRGLVALYLLTIRQHLHGRRWLVIGLLFLLPAALALMVRFTSSRIPPEGLEFMLAMMLMPQLLLPLVALLYASGMIQDELEDQTFTYLLVRPLPRWAIYLAKLAATITTTAALTVVFTAITFGAIYLGAGIVAGDWMPRLVKTAALHVLAMTAYCCLFGLVSLLTKRAQIVGVVYIAVIEGLLANLPFGIRLITVIYYIRLIAYRTLSYVVATPRGPEDMAAEAWQLNIIDDPQLLLHPSPSTCLLMLLGASVACACLGARICSQREFHVKTPDSP</sequence>
<feature type="transmembrane region" description="Helical" evidence="1">
    <location>
        <begin position="163"/>
        <end position="184"/>
    </location>
</feature>
<gene>
    <name evidence="2" type="ORF">I41_28590</name>
</gene>
<feature type="transmembrane region" description="Helical" evidence="1">
    <location>
        <begin position="191"/>
        <end position="218"/>
    </location>
</feature>
<dbReference type="PANTHER" id="PTHR37305:SF1">
    <property type="entry name" value="MEMBRANE PROTEIN"/>
    <property type="match status" value="1"/>
</dbReference>
<dbReference type="KEGG" id="llh:I41_28590"/>
<dbReference type="PANTHER" id="PTHR37305">
    <property type="entry name" value="INTEGRAL MEMBRANE PROTEIN-RELATED"/>
    <property type="match status" value="1"/>
</dbReference>